<organism evidence="1 2">
    <name type="scientific">Aliikangiella maris</name>
    <dbReference type="NCBI Taxonomy" id="3162458"/>
    <lineage>
        <taxon>Bacteria</taxon>
        <taxon>Pseudomonadati</taxon>
        <taxon>Pseudomonadota</taxon>
        <taxon>Gammaproteobacteria</taxon>
        <taxon>Oceanospirillales</taxon>
        <taxon>Pleioneaceae</taxon>
        <taxon>Aliikangiella</taxon>
    </lineage>
</organism>
<dbReference type="Proteomes" id="UP001548189">
    <property type="component" value="Unassembled WGS sequence"/>
</dbReference>
<gene>
    <name evidence="1" type="ORF">ABVT43_18865</name>
</gene>
<proteinExistence type="predicted"/>
<accession>A0ABV2BZ61</accession>
<sequence length="187" mass="21222">MKLNSYGHYTEDGLYRITAVERTPTLGKTSSIKELMETGAFPGDLRIAGESGVVLTDRTVRFGDIYKLGTLGDRRVEFALTSEIRDGKRVKVLYSGTFKDVVTPKSARLIGHVHPNTHKNQRWPSPGDMKVLSAKYFRQLEVNPNIKPQPSRIFWGEGDFDNTIFFPGYGKEYSKELLEAMKPKLRH</sequence>
<dbReference type="EMBL" id="JBEVCJ010000039">
    <property type="protein sequence ID" value="MET1257214.1"/>
    <property type="molecule type" value="Genomic_DNA"/>
</dbReference>
<evidence type="ECO:0000313" key="1">
    <source>
        <dbReference type="EMBL" id="MET1257214.1"/>
    </source>
</evidence>
<reference evidence="1 2" key="1">
    <citation type="submission" date="2024-06" db="EMBL/GenBank/DDBJ databases">
        <authorList>
            <person name="Li F."/>
        </authorList>
    </citation>
    <scope>NUCLEOTIDE SEQUENCE [LARGE SCALE GENOMIC DNA]</scope>
    <source>
        <strain evidence="1 2">GXAS 311</strain>
    </source>
</reference>
<name>A0ABV2BZ61_9GAMM</name>
<comment type="caution">
    <text evidence="1">The sequence shown here is derived from an EMBL/GenBank/DDBJ whole genome shotgun (WGS) entry which is preliminary data.</text>
</comment>
<protein>
    <submittedName>
        <fullName evidence="1">Uncharacterized protein</fullName>
    </submittedName>
</protein>
<evidence type="ECO:0000313" key="2">
    <source>
        <dbReference type="Proteomes" id="UP001548189"/>
    </source>
</evidence>
<dbReference type="RefSeq" id="WP_353897796.1">
    <property type="nucleotide sequence ID" value="NZ_JBEVCJ010000039.1"/>
</dbReference>
<keyword evidence="2" id="KW-1185">Reference proteome</keyword>